<dbReference type="SUPFAM" id="SSF54001">
    <property type="entry name" value="Cysteine proteinases"/>
    <property type="match status" value="1"/>
</dbReference>
<proteinExistence type="predicted"/>
<dbReference type="InterPro" id="IPR038765">
    <property type="entry name" value="Papain-like_cys_pep_sf"/>
</dbReference>
<name>A0A418CS79_APHAT</name>
<sequence>YWGENGFFRIVRGINNLGIEADCTFVDPEIGEEDLVWDKSPAYGGSIWGIRPYNKVKAVEHPILDSGDVTSFNQPGSLDVQRIRVVLLLGVEDQLTCD</sequence>
<evidence type="ECO:0000313" key="1">
    <source>
        <dbReference type="EMBL" id="RHY84670.1"/>
    </source>
</evidence>
<gene>
    <name evidence="1" type="ORF">DYB26_005121</name>
</gene>
<accession>A0A418CS79</accession>
<dbReference type="AlphaFoldDB" id="A0A418CS79"/>
<dbReference type="Gene3D" id="3.90.70.10">
    <property type="entry name" value="Cysteine proteinases"/>
    <property type="match status" value="1"/>
</dbReference>
<dbReference type="EMBL" id="QUTF01024636">
    <property type="protein sequence ID" value="RHY84670.1"/>
    <property type="molecule type" value="Genomic_DNA"/>
</dbReference>
<feature type="non-terminal residue" evidence="1">
    <location>
        <position position="1"/>
    </location>
</feature>
<protein>
    <recommendedName>
        <fullName evidence="3">Peptidase C1A papain C-terminal domain-containing protein</fullName>
    </recommendedName>
</protein>
<reference evidence="1 2" key="1">
    <citation type="submission" date="2018-08" db="EMBL/GenBank/DDBJ databases">
        <title>Aphanomyces genome sequencing and annotation.</title>
        <authorList>
            <person name="Minardi D."/>
            <person name="Oidtmann B."/>
            <person name="Van Der Giezen M."/>
            <person name="Studholme D.J."/>
        </authorList>
    </citation>
    <scope>NUCLEOTIDE SEQUENCE [LARGE SCALE GENOMIC DNA]</scope>
    <source>
        <strain evidence="1 2">FDL457</strain>
    </source>
</reference>
<evidence type="ECO:0000313" key="2">
    <source>
        <dbReference type="Proteomes" id="UP000286510"/>
    </source>
</evidence>
<organism evidence="1 2">
    <name type="scientific">Aphanomyces astaci</name>
    <name type="common">Crayfish plague agent</name>
    <dbReference type="NCBI Taxonomy" id="112090"/>
    <lineage>
        <taxon>Eukaryota</taxon>
        <taxon>Sar</taxon>
        <taxon>Stramenopiles</taxon>
        <taxon>Oomycota</taxon>
        <taxon>Saprolegniomycetes</taxon>
        <taxon>Saprolegniales</taxon>
        <taxon>Verrucalvaceae</taxon>
        <taxon>Aphanomyces</taxon>
    </lineage>
</organism>
<evidence type="ECO:0008006" key="3">
    <source>
        <dbReference type="Google" id="ProtNLM"/>
    </source>
</evidence>
<dbReference type="Proteomes" id="UP000286510">
    <property type="component" value="Unassembled WGS sequence"/>
</dbReference>
<comment type="caution">
    <text evidence="1">The sequence shown here is derived from an EMBL/GenBank/DDBJ whole genome shotgun (WGS) entry which is preliminary data.</text>
</comment>